<keyword evidence="4 5" id="KW-0472">Membrane</keyword>
<evidence type="ECO:0000313" key="6">
    <source>
        <dbReference type="EMBL" id="KAG8197169.1"/>
    </source>
</evidence>
<protein>
    <submittedName>
        <fullName evidence="6">Uncharacterized protein</fullName>
    </submittedName>
</protein>
<feature type="transmembrane region" description="Helical" evidence="5">
    <location>
        <begin position="453"/>
        <end position="471"/>
    </location>
</feature>
<dbReference type="GO" id="GO:0022857">
    <property type="term" value="F:transmembrane transporter activity"/>
    <property type="evidence" value="ECO:0007669"/>
    <property type="project" value="TreeGrafter"/>
</dbReference>
<reference evidence="6 7" key="1">
    <citation type="journal article" date="2022" name="Nat. Ecol. Evol.">
        <title>A masculinizing supergene underlies an exaggerated male reproductive morph in a spider.</title>
        <authorList>
            <person name="Hendrickx F."/>
            <person name="De Corte Z."/>
            <person name="Sonet G."/>
            <person name="Van Belleghem S.M."/>
            <person name="Kostlbacher S."/>
            <person name="Vangestel C."/>
        </authorList>
    </citation>
    <scope>NUCLEOTIDE SEQUENCE [LARGE SCALE GENOMIC DNA]</scope>
    <source>
        <strain evidence="6">W744_W776</strain>
    </source>
</reference>
<organism evidence="6 7">
    <name type="scientific">Oedothorax gibbosus</name>
    <dbReference type="NCBI Taxonomy" id="931172"/>
    <lineage>
        <taxon>Eukaryota</taxon>
        <taxon>Metazoa</taxon>
        <taxon>Ecdysozoa</taxon>
        <taxon>Arthropoda</taxon>
        <taxon>Chelicerata</taxon>
        <taxon>Arachnida</taxon>
        <taxon>Araneae</taxon>
        <taxon>Araneomorphae</taxon>
        <taxon>Entelegynae</taxon>
        <taxon>Araneoidea</taxon>
        <taxon>Linyphiidae</taxon>
        <taxon>Erigoninae</taxon>
        <taxon>Oedothorax</taxon>
    </lineage>
</organism>
<dbReference type="Proteomes" id="UP000827092">
    <property type="component" value="Unassembled WGS sequence"/>
</dbReference>
<evidence type="ECO:0000256" key="5">
    <source>
        <dbReference type="SAM" id="Phobius"/>
    </source>
</evidence>
<evidence type="ECO:0000256" key="3">
    <source>
        <dbReference type="ARBA" id="ARBA00022989"/>
    </source>
</evidence>
<feature type="transmembrane region" description="Helical" evidence="5">
    <location>
        <begin position="222"/>
        <end position="241"/>
    </location>
</feature>
<keyword evidence="3 5" id="KW-1133">Transmembrane helix</keyword>
<feature type="transmembrane region" description="Helical" evidence="5">
    <location>
        <begin position="477"/>
        <end position="495"/>
    </location>
</feature>
<accession>A0AAV6VMM6</accession>
<feature type="transmembrane region" description="Helical" evidence="5">
    <location>
        <begin position="382"/>
        <end position="399"/>
    </location>
</feature>
<evidence type="ECO:0000313" key="7">
    <source>
        <dbReference type="Proteomes" id="UP000827092"/>
    </source>
</evidence>
<dbReference type="EMBL" id="JAFNEN010000058">
    <property type="protein sequence ID" value="KAG8197169.1"/>
    <property type="molecule type" value="Genomic_DNA"/>
</dbReference>
<comment type="subcellular location">
    <subcellularLocation>
        <location evidence="1">Membrane</location>
        <topology evidence="1">Multi-pass membrane protein</topology>
    </subcellularLocation>
</comment>
<comment type="caution">
    <text evidence="6">The sequence shown here is derived from an EMBL/GenBank/DDBJ whole genome shotgun (WGS) entry which is preliminary data.</text>
</comment>
<feature type="transmembrane region" description="Helical" evidence="5">
    <location>
        <begin position="545"/>
        <end position="565"/>
    </location>
</feature>
<feature type="transmembrane region" description="Helical" evidence="5">
    <location>
        <begin position="419"/>
        <end position="441"/>
    </location>
</feature>
<keyword evidence="7" id="KW-1185">Reference proteome</keyword>
<evidence type="ECO:0000256" key="4">
    <source>
        <dbReference type="ARBA" id="ARBA00023136"/>
    </source>
</evidence>
<sequence>MSDKVDRKPENFNSTFSPESLIRSIDVKRKTDDIDNPSSQVYIENRNEKPAVHSNLFNQDTKGSILDNSITKEAIDSLFSKVDVRSIRQSETNVKSQQVLKTDATPTEEPARKKSAWYFICSGLKYFKIEFLLLLYGVMVTLIGTFQDNIIYNKICSEHLGGEYEKCFDIENEVNVSRYELKIYDVLKQATSHKTAVLVISLPLQFVSSMFLCSWSDTCGRTLPLIVAFLSVNFNLLNYFFRNFEYGYFATALYTTTIFSSLFGGTICINAMCYSYGTDNSSVSFRTFKFATMDVSFVSGTIAGSLILRNFPNTIGLLENFLFSVFVSLISVTWIFLAFEDQNFEGKDMTNFEKLGDLFSTSNATSVFKVLKRWRCNCEAEQLRMIVVSVMPAYIYYGVAEGPFLANSKHLSYFTNTKLYNLCMNGFHLYSCVFELLTMTFIQFCVGLEDSSIGLIGIFSLFFPSFITAFVSDLNTLLLALLLAAVKSFPSIALRSTASKISEAHEIGSMFLFVSFGEVTAMYAGRIWHQKRYFVLGPRTYPDSSFLLECTFLVIPFCFFMFKAISIQTESLFRKCYRTVQVPTRVIKALPLPDNVENFDA</sequence>
<dbReference type="GO" id="GO:0016020">
    <property type="term" value="C:membrane"/>
    <property type="evidence" value="ECO:0007669"/>
    <property type="project" value="UniProtKB-SubCell"/>
</dbReference>
<proteinExistence type="predicted"/>
<feature type="transmembrane region" description="Helical" evidence="5">
    <location>
        <begin position="320"/>
        <end position="339"/>
    </location>
</feature>
<name>A0AAV6VMM6_9ARAC</name>
<feature type="transmembrane region" description="Helical" evidence="5">
    <location>
        <begin position="196"/>
        <end position="215"/>
    </location>
</feature>
<dbReference type="AlphaFoldDB" id="A0AAV6VMM6"/>
<dbReference type="PANTHER" id="PTHR23507:SF1">
    <property type="entry name" value="FI18259P1-RELATED"/>
    <property type="match status" value="1"/>
</dbReference>
<feature type="transmembrane region" description="Helical" evidence="5">
    <location>
        <begin position="253"/>
        <end position="276"/>
    </location>
</feature>
<gene>
    <name evidence="6" type="ORF">JTE90_011328</name>
</gene>
<evidence type="ECO:0000256" key="2">
    <source>
        <dbReference type="ARBA" id="ARBA00022692"/>
    </source>
</evidence>
<feature type="transmembrane region" description="Helical" evidence="5">
    <location>
        <begin position="507"/>
        <end position="525"/>
    </location>
</feature>
<keyword evidence="2 5" id="KW-0812">Transmembrane</keyword>
<dbReference type="PANTHER" id="PTHR23507">
    <property type="entry name" value="ZGC:174356"/>
    <property type="match status" value="1"/>
</dbReference>
<evidence type="ECO:0000256" key="1">
    <source>
        <dbReference type="ARBA" id="ARBA00004141"/>
    </source>
</evidence>
<feature type="transmembrane region" description="Helical" evidence="5">
    <location>
        <begin position="131"/>
        <end position="152"/>
    </location>
</feature>
<feature type="transmembrane region" description="Helical" evidence="5">
    <location>
        <begin position="288"/>
        <end position="308"/>
    </location>
</feature>